<feature type="transmembrane region" description="Helical" evidence="1">
    <location>
        <begin position="9"/>
        <end position="31"/>
    </location>
</feature>
<dbReference type="Proteomes" id="UP000807342">
    <property type="component" value="Unassembled WGS sequence"/>
</dbReference>
<name>A0A9P6BUN1_9AGAR</name>
<organism evidence="2 3">
    <name type="scientific">Macrolepiota fuliginosa MF-IS2</name>
    <dbReference type="NCBI Taxonomy" id="1400762"/>
    <lineage>
        <taxon>Eukaryota</taxon>
        <taxon>Fungi</taxon>
        <taxon>Dikarya</taxon>
        <taxon>Basidiomycota</taxon>
        <taxon>Agaricomycotina</taxon>
        <taxon>Agaricomycetes</taxon>
        <taxon>Agaricomycetidae</taxon>
        <taxon>Agaricales</taxon>
        <taxon>Agaricineae</taxon>
        <taxon>Agaricaceae</taxon>
        <taxon>Macrolepiota</taxon>
    </lineage>
</organism>
<accession>A0A9P6BUN1</accession>
<evidence type="ECO:0000256" key="1">
    <source>
        <dbReference type="SAM" id="Phobius"/>
    </source>
</evidence>
<protein>
    <submittedName>
        <fullName evidence="2">Uncharacterized protein</fullName>
    </submittedName>
</protein>
<evidence type="ECO:0000313" key="3">
    <source>
        <dbReference type="Proteomes" id="UP000807342"/>
    </source>
</evidence>
<sequence>MLHQTHDTMFLVISFSVCIFVLQILVIFQTLPYDYLSSTPMSPPLFSVHPPWLHLVYPFINGQFCPGHKLRPSQYQEGHNSQVEAKVSIQLSSNIRL</sequence>
<dbReference type="EMBL" id="MU154487">
    <property type="protein sequence ID" value="KAF9439387.1"/>
    <property type="molecule type" value="Genomic_DNA"/>
</dbReference>
<proteinExistence type="predicted"/>
<keyword evidence="1" id="KW-0472">Membrane</keyword>
<dbReference type="AlphaFoldDB" id="A0A9P6BUN1"/>
<keyword evidence="1" id="KW-0812">Transmembrane</keyword>
<evidence type="ECO:0000313" key="2">
    <source>
        <dbReference type="EMBL" id="KAF9439387.1"/>
    </source>
</evidence>
<comment type="caution">
    <text evidence="2">The sequence shown here is derived from an EMBL/GenBank/DDBJ whole genome shotgun (WGS) entry which is preliminary data.</text>
</comment>
<reference evidence="2" key="1">
    <citation type="submission" date="2020-11" db="EMBL/GenBank/DDBJ databases">
        <authorList>
            <consortium name="DOE Joint Genome Institute"/>
            <person name="Ahrendt S."/>
            <person name="Riley R."/>
            <person name="Andreopoulos W."/>
            <person name="Labutti K."/>
            <person name="Pangilinan J."/>
            <person name="Ruiz-Duenas F.J."/>
            <person name="Barrasa J.M."/>
            <person name="Sanchez-Garcia M."/>
            <person name="Camarero S."/>
            <person name="Miyauchi S."/>
            <person name="Serrano A."/>
            <person name="Linde D."/>
            <person name="Babiker R."/>
            <person name="Drula E."/>
            <person name="Ayuso-Fernandez I."/>
            <person name="Pacheco R."/>
            <person name="Padilla G."/>
            <person name="Ferreira P."/>
            <person name="Barriuso J."/>
            <person name="Kellner H."/>
            <person name="Castanera R."/>
            <person name="Alfaro M."/>
            <person name="Ramirez L."/>
            <person name="Pisabarro A.G."/>
            <person name="Kuo A."/>
            <person name="Tritt A."/>
            <person name="Lipzen A."/>
            <person name="He G."/>
            <person name="Yan M."/>
            <person name="Ng V."/>
            <person name="Cullen D."/>
            <person name="Martin F."/>
            <person name="Rosso M.-N."/>
            <person name="Henrissat B."/>
            <person name="Hibbett D."/>
            <person name="Martinez A.T."/>
            <person name="Grigoriev I.V."/>
        </authorList>
    </citation>
    <scope>NUCLEOTIDE SEQUENCE</scope>
    <source>
        <strain evidence="2">MF-IS2</strain>
    </source>
</reference>
<keyword evidence="1" id="KW-1133">Transmembrane helix</keyword>
<keyword evidence="3" id="KW-1185">Reference proteome</keyword>
<gene>
    <name evidence="2" type="ORF">P691DRAFT_769959</name>
</gene>